<comment type="caution">
    <text evidence="3">The sequence shown here is derived from an EMBL/GenBank/DDBJ whole genome shotgun (WGS) entry which is preliminary data.</text>
</comment>
<organism evidence="3 4">
    <name type="scientific">Dyadobacter sediminis</name>
    <dbReference type="NCBI Taxonomy" id="1493691"/>
    <lineage>
        <taxon>Bacteria</taxon>
        <taxon>Pseudomonadati</taxon>
        <taxon>Bacteroidota</taxon>
        <taxon>Cytophagia</taxon>
        <taxon>Cytophagales</taxon>
        <taxon>Spirosomataceae</taxon>
        <taxon>Dyadobacter</taxon>
    </lineage>
</organism>
<proteinExistence type="predicted"/>
<protein>
    <submittedName>
        <fullName evidence="3">Alpha/beta fold hydrolase</fullName>
    </submittedName>
</protein>
<feature type="domain" description="AB hydrolase-1" evidence="2">
    <location>
        <begin position="13"/>
        <end position="242"/>
    </location>
</feature>
<gene>
    <name evidence="3" type="ORF">FEM55_13940</name>
</gene>
<dbReference type="Gene3D" id="3.40.50.1820">
    <property type="entry name" value="alpha/beta hydrolase"/>
    <property type="match status" value="1"/>
</dbReference>
<dbReference type="EMBL" id="VCEI01000025">
    <property type="protein sequence ID" value="TLU91871.1"/>
    <property type="molecule type" value="Genomic_DNA"/>
</dbReference>
<evidence type="ECO:0000313" key="3">
    <source>
        <dbReference type="EMBL" id="TLU91871.1"/>
    </source>
</evidence>
<dbReference type="InterPro" id="IPR000073">
    <property type="entry name" value="AB_hydrolase_1"/>
</dbReference>
<dbReference type="GO" id="GO:0016787">
    <property type="term" value="F:hydrolase activity"/>
    <property type="evidence" value="ECO:0007669"/>
    <property type="project" value="UniProtKB-KW"/>
</dbReference>
<evidence type="ECO:0000313" key="4">
    <source>
        <dbReference type="Proteomes" id="UP000309788"/>
    </source>
</evidence>
<keyword evidence="4" id="KW-1185">Reference proteome</keyword>
<dbReference type="Proteomes" id="UP000309788">
    <property type="component" value="Unassembled WGS sequence"/>
</dbReference>
<dbReference type="AlphaFoldDB" id="A0A5R9KAL8"/>
<keyword evidence="1 3" id="KW-0378">Hydrolase</keyword>
<dbReference type="OrthoDB" id="9808398at2"/>
<dbReference type="SUPFAM" id="SSF53474">
    <property type="entry name" value="alpha/beta-Hydrolases"/>
    <property type="match status" value="1"/>
</dbReference>
<dbReference type="PANTHER" id="PTHR46118:SF4">
    <property type="entry name" value="PROTEIN ABHD11"/>
    <property type="match status" value="1"/>
</dbReference>
<evidence type="ECO:0000256" key="1">
    <source>
        <dbReference type="ARBA" id="ARBA00022801"/>
    </source>
</evidence>
<evidence type="ECO:0000259" key="2">
    <source>
        <dbReference type="Pfam" id="PF00561"/>
    </source>
</evidence>
<dbReference type="Pfam" id="PF00561">
    <property type="entry name" value="Abhydrolase_1"/>
    <property type="match status" value="1"/>
</dbReference>
<dbReference type="PANTHER" id="PTHR46118">
    <property type="entry name" value="PROTEIN ABHD11"/>
    <property type="match status" value="1"/>
</dbReference>
<dbReference type="InterPro" id="IPR029058">
    <property type="entry name" value="AB_hydrolase_fold"/>
</dbReference>
<reference evidence="3 4" key="1">
    <citation type="submission" date="2019-05" db="EMBL/GenBank/DDBJ databases">
        <authorList>
            <person name="Qu J.-H."/>
        </authorList>
    </citation>
    <scope>NUCLEOTIDE SEQUENCE [LARGE SCALE GENOMIC DNA]</scope>
    <source>
        <strain evidence="3 4">Z12</strain>
    </source>
</reference>
<sequence length="260" mass="29252">MQLHFKQFGESGKPLIILHGLFGLLDNWLTIGKAISEHGYKVFLVDQRNHGRSPHEAPLSFPAFAADLKEFISQHQIQNPVLIGHSMGGKTVMEYALTNPGTYDGLVVVDIGPKPYPVHHKKILEGLNAMNLEEVENRNQADEMLSRYEPALGVRQFLLKNLYRKEEGGFAWRFNLPLLTSAIENIGAEVKSDLKVEVPALFMRGEKSDYILDEDWADILKMFPNARLETIADAGHWIQADQPKSFVAALFEFLDKAVIG</sequence>
<accession>A0A5R9KAL8</accession>
<name>A0A5R9KAL8_9BACT</name>
<dbReference type="RefSeq" id="WP_138281980.1">
    <property type="nucleotide sequence ID" value="NZ_BMGE01000003.1"/>
</dbReference>